<evidence type="ECO:0000313" key="2">
    <source>
        <dbReference type="EMBL" id="MBC6466751.1"/>
    </source>
</evidence>
<feature type="transmembrane region" description="Helical" evidence="1">
    <location>
        <begin position="66"/>
        <end position="84"/>
    </location>
</feature>
<accession>A0ABR7LPR5</accession>
<dbReference type="Proteomes" id="UP000805614">
    <property type="component" value="Unassembled WGS sequence"/>
</dbReference>
<comment type="caution">
    <text evidence="2">The sequence shown here is derived from an EMBL/GenBank/DDBJ whole genome shotgun (WGS) entry which is preliminary data.</text>
</comment>
<gene>
    <name evidence="2" type="ORF">HKK74_14750</name>
</gene>
<dbReference type="InterPro" id="IPR019099">
    <property type="entry name" value="Uncharacterised_PGPGW_TM"/>
</dbReference>
<keyword evidence="1" id="KW-0472">Membrane</keyword>
<sequence length="135" mass="14566">MATVTVDRVRSRRGRLDRLKGRGLIRRAVGGQVTTVPRRLVGETEAAIAPAPDARPRTRLRVLRKVVVAVTGVVVILAGVVMMVLPGPGVVAILAGLGLLGTEFPAARRVSERLQGYVRTAWHKVRPPKKDRPSA</sequence>
<evidence type="ECO:0000256" key="1">
    <source>
        <dbReference type="SAM" id="Phobius"/>
    </source>
</evidence>
<feature type="transmembrane region" description="Helical" evidence="1">
    <location>
        <begin position="90"/>
        <end position="107"/>
    </location>
</feature>
<reference evidence="2 3" key="1">
    <citation type="submission" date="2020-06" db="EMBL/GenBank/DDBJ databases">
        <title>Actinomadura xiongansis sp. nov., isolated from soil of Baiyangdian.</title>
        <authorList>
            <person name="Zhang X."/>
        </authorList>
    </citation>
    <scope>NUCLEOTIDE SEQUENCE [LARGE SCALE GENOMIC DNA]</scope>
    <source>
        <strain evidence="2 3">HBUM206468</strain>
    </source>
</reference>
<keyword evidence="1" id="KW-0812">Transmembrane</keyword>
<keyword evidence="3" id="KW-1185">Reference proteome</keyword>
<evidence type="ECO:0000313" key="3">
    <source>
        <dbReference type="Proteomes" id="UP000805614"/>
    </source>
</evidence>
<protein>
    <submittedName>
        <fullName evidence="2">PGPGW domain-containing protein</fullName>
    </submittedName>
</protein>
<keyword evidence="1" id="KW-1133">Transmembrane helix</keyword>
<proteinExistence type="predicted"/>
<organism evidence="2 3">
    <name type="scientific">Actinomadura alba</name>
    <dbReference type="NCBI Taxonomy" id="406431"/>
    <lineage>
        <taxon>Bacteria</taxon>
        <taxon>Bacillati</taxon>
        <taxon>Actinomycetota</taxon>
        <taxon>Actinomycetes</taxon>
        <taxon>Streptosporangiales</taxon>
        <taxon>Thermomonosporaceae</taxon>
        <taxon>Actinomadura</taxon>
    </lineage>
</organism>
<dbReference type="EMBL" id="JABVEC010000009">
    <property type="protein sequence ID" value="MBC6466751.1"/>
    <property type="molecule type" value="Genomic_DNA"/>
</dbReference>
<name>A0ABR7LPR5_9ACTN</name>
<dbReference type="Pfam" id="PF09656">
    <property type="entry name" value="PGPGW"/>
    <property type="match status" value="1"/>
</dbReference>